<evidence type="ECO:0000256" key="9">
    <source>
        <dbReference type="ARBA" id="ARBA00022840"/>
    </source>
</evidence>
<comment type="subunit">
    <text evidence="3">Homotrimer.</text>
</comment>
<organism evidence="17 18">
    <name type="scientific">Halanaerobium salsuginis</name>
    <dbReference type="NCBI Taxonomy" id="29563"/>
    <lineage>
        <taxon>Bacteria</taxon>
        <taxon>Bacillati</taxon>
        <taxon>Bacillota</taxon>
        <taxon>Clostridia</taxon>
        <taxon>Halanaerobiales</taxon>
        <taxon>Halanaerobiaceae</taxon>
        <taxon>Halanaerobium</taxon>
    </lineage>
</organism>
<evidence type="ECO:0000256" key="14">
    <source>
        <dbReference type="ARBA" id="ARBA00048692"/>
    </source>
</evidence>
<keyword evidence="9 15" id="KW-0067">ATP-binding</keyword>
<evidence type="ECO:0000313" key="18">
    <source>
        <dbReference type="Proteomes" id="UP000199006"/>
    </source>
</evidence>
<evidence type="ECO:0000256" key="8">
    <source>
        <dbReference type="ARBA" id="ARBA00022741"/>
    </source>
</evidence>
<evidence type="ECO:0000259" key="16">
    <source>
        <dbReference type="Pfam" id="PF01923"/>
    </source>
</evidence>
<evidence type="ECO:0000256" key="5">
    <source>
        <dbReference type="ARBA" id="ARBA00020963"/>
    </source>
</evidence>
<dbReference type="GO" id="GO:0009236">
    <property type="term" value="P:cobalamin biosynthetic process"/>
    <property type="evidence" value="ECO:0007669"/>
    <property type="project" value="UniProtKB-UniRule"/>
</dbReference>
<evidence type="ECO:0000256" key="1">
    <source>
        <dbReference type="ARBA" id="ARBA00005121"/>
    </source>
</evidence>
<comment type="pathway">
    <text evidence="1 15">Cofactor biosynthesis; adenosylcobalamin biosynthesis; adenosylcobalamin from cob(II)yrinate a,c-diamide: step 2/7.</text>
</comment>
<name>A0A1I4G129_9FIRM</name>
<keyword evidence="8 15" id="KW-0547">Nucleotide-binding</keyword>
<keyword evidence="6 15" id="KW-0169">Cobalamin biosynthesis</keyword>
<dbReference type="STRING" id="29563.SAMN02983006_00571"/>
<dbReference type="PANTHER" id="PTHR12213">
    <property type="entry name" value="CORRINOID ADENOSYLTRANSFERASE"/>
    <property type="match status" value="1"/>
</dbReference>
<evidence type="ECO:0000313" key="17">
    <source>
        <dbReference type="EMBL" id="SFL23230.1"/>
    </source>
</evidence>
<evidence type="ECO:0000256" key="11">
    <source>
        <dbReference type="ARBA" id="ARBA00033334"/>
    </source>
</evidence>
<dbReference type="NCBIfam" id="TIGR00636">
    <property type="entry name" value="PduO_Nterm"/>
    <property type="match status" value="1"/>
</dbReference>
<dbReference type="AlphaFoldDB" id="A0A1I4G129"/>
<sequence>MKIYTKSGDKGQTSLYDQTRVAKDSLRVESYGTVDELNSALGFAKNFITEPEIVNSIRQVQRQLFNVAGLLATPDWQDFPEQITAAEIEELELKIDHYLEQMNKKEKSMFVIPGSSKASGALHMARTICRRAERRITALAREEEISELVLKYINRLSDLIYTLARFLEAELDYVEFKKG</sequence>
<keyword evidence="7 15" id="KW-0808">Transferase</keyword>
<dbReference type="UniPathway" id="UPA00148">
    <property type="reaction ID" value="UER00233"/>
</dbReference>
<protein>
    <recommendedName>
        <fullName evidence="5 15">Corrinoid adenosyltransferase</fullName>
        <ecNumber evidence="4 15">2.5.1.17</ecNumber>
    </recommendedName>
    <alternativeName>
        <fullName evidence="10 15">Cob(II)alamin adenosyltransferase</fullName>
    </alternativeName>
    <alternativeName>
        <fullName evidence="12 15">Cob(II)yrinic acid a,c-diamide adenosyltransferase</fullName>
    </alternativeName>
    <alternativeName>
        <fullName evidence="11 15">Cobinamide/cobalamin adenosyltransferase</fullName>
    </alternativeName>
</protein>
<evidence type="ECO:0000256" key="4">
    <source>
        <dbReference type="ARBA" id="ARBA00012454"/>
    </source>
</evidence>
<dbReference type="RefSeq" id="WP_089859368.1">
    <property type="nucleotide sequence ID" value="NZ_FOTI01000004.1"/>
</dbReference>
<dbReference type="FunFam" id="1.20.1200.10:FF:000001">
    <property type="entry name" value="Cob(I)yrinic acid a,c-diamide adenosyltransferase"/>
    <property type="match status" value="1"/>
</dbReference>
<dbReference type="InterPro" id="IPR029499">
    <property type="entry name" value="PduO-typ"/>
</dbReference>
<dbReference type="InterPro" id="IPR016030">
    <property type="entry name" value="CblAdoTrfase-like"/>
</dbReference>
<comment type="catalytic activity">
    <reaction evidence="14 15">
        <text>2 cob(II)alamin + reduced [electron-transfer flavoprotein] + 2 ATP = 2 adenosylcob(III)alamin + 2 triphosphate + oxidized [electron-transfer flavoprotein] + 3 H(+)</text>
        <dbReference type="Rhea" id="RHEA:28671"/>
        <dbReference type="Rhea" id="RHEA-COMP:10685"/>
        <dbReference type="Rhea" id="RHEA-COMP:10686"/>
        <dbReference type="ChEBI" id="CHEBI:15378"/>
        <dbReference type="ChEBI" id="CHEBI:16304"/>
        <dbReference type="ChEBI" id="CHEBI:18036"/>
        <dbReference type="ChEBI" id="CHEBI:18408"/>
        <dbReference type="ChEBI" id="CHEBI:30616"/>
        <dbReference type="ChEBI" id="CHEBI:57692"/>
        <dbReference type="ChEBI" id="CHEBI:58307"/>
        <dbReference type="EC" id="2.5.1.17"/>
    </reaction>
</comment>
<comment type="similarity">
    <text evidence="2 15">Belongs to the Cob(I)alamin adenosyltransferase family.</text>
</comment>
<proteinExistence type="inferred from homology"/>
<evidence type="ECO:0000256" key="7">
    <source>
        <dbReference type="ARBA" id="ARBA00022679"/>
    </source>
</evidence>
<dbReference type="Proteomes" id="UP000199006">
    <property type="component" value="Unassembled WGS sequence"/>
</dbReference>
<dbReference type="PANTHER" id="PTHR12213:SF0">
    <property type="entry name" value="CORRINOID ADENOSYLTRANSFERASE MMAB"/>
    <property type="match status" value="1"/>
</dbReference>
<evidence type="ECO:0000256" key="15">
    <source>
        <dbReference type="RuleBase" id="RU366026"/>
    </source>
</evidence>
<gene>
    <name evidence="17" type="ORF">SAMN02983006_00571</name>
</gene>
<dbReference type="OrthoDB" id="9778896at2"/>
<dbReference type="InterPro" id="IPR036451">
    <property type="entry name" value="CblAdoTrfase-like_sf"/>
</dbReference>
<evidence type="ECO:0000256" key="12">
    <source>
        <dbReference type="ARBA" id="ARBA00033354"/>
    </source>
</evidence>
<dbReference type="SUPFAM" id="SSF89028">
    <property type="entry name" value="Cobalamin adenosyltransferase-like"/>
    <property type="match status" value="1"/>
</dbReference>
<dbReference type="Pfam" id="PF01923">
    <property type="entry name" value="Cob_adeno_trans"/>
    <property type="match status" value="1"/>
</dbReference>
<evidence type="ECO:0000256" key="6">
    <source>
        <dbReference type="ARBA" id="ARBA00022573"/>
    </source>
</evidence>
<accession>A0A1I4G129</accession>
<dbReference type="EC" id="2.5.1.17" evidence="4 15"/>
<dbReference type="GO" id="GO:0005524">
    <property type="term" value="F:ATP binding"/>
    <property type="evidence" value="ECO:0007669"/>
    <property type="project" value="UniProtKB-UniRule"/>
</dbReference>
<dbReference type="EMBL" id="FOTI01000004">
    <property type="protein sequence ID" value="SFL23230.1"/>
    <property type="molecule type" value="Genomic_DNA"/>
</dbReference>
<evidence type="ECO:0000256" key="2">
    <source>
        <dbReference type="ARBA" id="ARBA00007487"/>
    </source>
</evidence>
<keyword evidence="18" id="KW-1185">Reference proteome</keyword>
<dbReference type="GO" id="GO:0008817">
    <property type="term" value="F:corrinoid adenosyltransferase activity"/>
    <property type="evidence" value="ECO:0007669"/>
    <property type="project" value="UniProtKB-UniRule"/>
</dbReference>
<evidence type="ECO:0000256" key="13">
    <source>
        <dbReference type="ARBA" id="ARBA00048555"/>
    </source>
</evidence>
<dbReference type="Gene3D" id="1.20.1200.10">
    <property type="entry name" value="Cobalamin adenosyltransferase-like"/>
    <property type="match status" value="1"/>
</dbReference>
<reference evidence="17 18" key="1">
    <citation type="submission" date="2016-10" db="EMBL/GenBank/DDBJ databases">
        <authorList>
            <person name="de Groot N.N."/>
        </authorList>
    </citation>
    <scope>NUCLEOTIDE SEQUENCE [LARGE SCALE GENOMIC DNA]</scope>
    <source>
        <strain evidence="17 18">ATCC 51327</strain>
    </source>
</reference>
<comment type="catalytic activity">
    <reaction evidence="13 15">
        <text>2 cob(II)yrinate a,c diamide + reduced [electron-transfer flavoprotein] + 2 ATP = 2 adenosylcob(III)yrinate a,c-diamide + 2 triphosphate + oxidized [electron-transfer flavoprotein] + 3 H(+)</text>
        <dbReference type="Rhea" id="RHEA:11528"/>
        <dbReference type="Rhea" id="RHEA-COMP:10685"/>
        <dbReference type="Rhea" id="RHEA-COMP:10686"/>
        <dbReference type="ChEBI" id="CHEBI:15378"/>
        <dbReference type="ChEBI" id="CHEBI:18036"/>
        <dbReference type="ChEBI" id="CHEBI:30616"/>
        <dbReference type="ChEBI" id="CHEBI:57692"/>
        <dbReference type="ChEBI" id="CHEBI:58307"/>
        <dbReference type="ChEBI" id="CHEBI:58503"/>
        <dbReference type="ChEBI" id="CHEBI:58537"/>
        <dbReference type="EC" id="2.5.1.17"/>
    </reaction>
</comment>
<feature type="domain" description="Cobalamin adenosyltransferase-like" evidence="16">
    <location>
        <begin position="3"/>
        <end position="166"/>
    </location>
</feature>
<evidence type="ECO:0000256" key="10">
    <source>
        <dbReference type="ARBA" id="ARBA00031529"/>
    </source>
</evidence>
<evidence type="ECO:0000256" key="3">
    <source>
        <dbReference type="ARBA" id="ARBA00011233"/>
    </source>
</evidence>